<evidence type="ECO:0000313" key="2">
    <source>
        <dbReference type="Proteomes" id="UP000316921"/>
    </source>
</evidence>
<reference evidence="1 2" key="1">
    <citation type="submission" date="2019-02" db="EMBL/GenBank/DDBJ databases">
        <title>Deep-cultivation of Planctomycetes and their phenomic and genomic characterization uncovers novel biology.</title>
        <authorList>
            <person name="Wiegand S."/>
            <person name="Jogler M."/>
            <person name="Boedeker C."/>
            <person name="Pinto D."/>
            <person name="Vollmers J."/>
            <person name="Rivas-Marin E."/>
            <person name="Kohn T."/>
            <person name="Peeters S.H."/>
            <person name="Heuer A."/>
            <person name="Rast P."/>
            <person name="Oberbeckmann S."/>
            <person name="Bunk B."/>
            <person name="Jeske O."/>
            <person name="Meyerdierks A."/>
            <person name="Storesund J.E."/>
            <person name="Kallscheuer N."/>
            <person name="Luecker S."/>
            <person name="Lage O.M."/>
            <person name="Pohl T."/>
            <person name="Merkel B.J."/>
            <person name="Hornburger P."/>
            <person name="Mueller R.-W."/>
            <person name="Bruemmer F."/>
            <person name="Labrenz M."/>
            <person name="Spormann A.M."/>
            <person name="Op den Camp H."/>
            <person name="Overmann J."/>
            <person name="Amann R."/>
            <person name="Jetten M.S.M."/>
            <person name="Mascher T."/>
            <person name="Medema M.H."/>
            <person name="Devos D.P."/>
            <person name="Kaster A.-K."/>
            <person name="Ovreas L."/>
            <person name="Rohde M."/>
            <person name="Galperin M.Y."/>
            <person name="Jogler C."/>
        </authorList>
    </citation>
    <scope>NUCLEOTIDE SEQUENCE [LARGE SCALE GENOMIC DNA]</scope>
    <source>
        <strain evidence="1 2">Pla133</strain>
    </source>
</reference>
<dbReference type="RefSeq" id="WP_145062300.1">
    <property type="nucleotide sequence ID" value="NZ_CP036296.1"/>
</dbReference>
<gene>
    <name evidence="1" type="ORF">Pla133_06250</name>
</gene>
<dbReference type="EMBL" id="CP036287">
    <property type="protein sequence ID" value="QDU65560.1"/>
    <property type="molecule type" value="Genomic_DNA"/>
</dbReference>
<proteinExistence type="predicted"/>
<sequence length="106" mass="11543">MRAWEPNAPMAEGLTVEQINWFIGAAIAGGRAPSSVAGHDLELLRAAAKTAQIAWPEETRTIRESAPKMPFFEPDELLELIRRAKAEGLRGLGGAAHCPRVSSHWT</sequence>
<evidence type="ECO:0000313" key="1">
    <source>
        <dbReference type="EMBL" id="QDU65560.1"/>
    </source>
</evidence>
<protein>
    <submittedName>
        <fullName evidence="1">Uncharacterized protein</fullName>
    </submittedName>
</protein>
<keyword evidence="2" id="KW-1185">Reference proteome</keyword>
<dbReference type="Proteomes" id="UP000316921">
    <property type="component" value="Chromosome"/>
</dbReference>
<organism evidence="1 2">
    <name type="scientific">Engelhardtia mirabilis</name>
    <dbReference type="NCBI Taxonomy" id="2528011"/>
    <lineage>
        <taxon>Bacteria</taxon>
        <taxon>Pseudomonadati</taxon>
        <taxon>Planctomycetota</taxon>
        <taxon>Planctomycetia</taxon>
        <taxon>Planctomycetia incertae sedis</taxon>
        <taxon>Engelhardtia</taxon>
    </lineage>
</organism>
<name>A0A518BEZ2_9BACT</name>
<dbReference type="KEGG" id="pbap:Pla133_06250"/>
<accession>A0A518BEZ2</accession>
<dbReference type="AlphaFoldDB" id="A0A518BEZ2"/>